<reference evidence="1" key="1">
    <citation type="journal article" date="2020" name="Nature">
        <title>Giant virus diversity and host interactions through global metagenomics.</title>
        <authorList>
            <person name="Schulz F."/>
            <person name="Roux S."/>
            <person name="Paez-Espino D."/>
            <person name="Jungbluth S."/>
            <person name="Walsh D.A."/>
            <person name="Denef V.J."/>
            <person name="McMahon K.D."/>
            <person name="Konstantinidis K.T."/>
            <person name="Eloe-Fadrosh E.A."/>
            <person name="Kyrpides N.C."/>
            <person name="Woyke T."/>
        </authorList>
    </citation>
    <scope>NUCLEOTIDE SEQUENCE</scope>
    <source>
        <strain evidence="1">GVMAG-M-3300009161-34</strain>
    </source>
</reference>
<dbReference type="AlphaFoldDB" id="A0A6C0EVI5"/>
<evidence type="ECO:0000313" key="1">
    <source>
        <dbReference type="EMBL" id="QHT33018.1"/>
    </source>
</evidence>
<protein>
    <submittedName>
        <fullName evidence="1">Uncharacterized protein</fullName>
    </submittedName>
</protein>
<name>A0A6C0EVI5_9ZZZZ</name>
<accession>A0A6C0EVI5</accession>
<proteinExistence type="predicted"/>
<dbReference type="EMBL" id="MN738956">
    <property type="protein sequence ID" value="QHT33018.1"/>
    <property type="molecule type" value="Genomic_DNA"/>
</dbReference>
<sequence>MNLFILSTDPAKAAEEMMDKHIHKILLEAVQMLSTAVRVLIPDPHLDPDLDEQLYKLAHKNHPVTIWCRTSRANFIWTLDHIDALHAEWKYRYAHPASRIHKSYLVAQIIRENIPADHLFPVSSTESRGVTTPFALAMPVQYKDPLGDAVASYRAYYMSPEKTRIAKWAKRRSAPEWWTANTNTDIQSRIPSIIPSTIHVATV</sequence>
<organism evidence="1">
    <name type="scientific">viral metagenome</name>
    <dbReference type="NCBI Taxonomy" id="1070528"/>
    <lineage>
        <taxon>unclassified sequences</taxon>
        <taxon>metagenomes</taxon>
        <taxon>organismal metagenomes</taxon>
    </lineage>
</organism>